<proteinExistence type="predicted"/>
<dbReference type="GO" id="GO:0005634">
    <property type="term" value="C:nucleus"/>
    <property type="evidence" value="ECO:0007669"/>
    <property type="project" value="UniProtKB-SubCell"/>
</dbReference>
<gene>
    <name evidence="4" type="ORF">DASC09_002930</name>
</gene>
<dbReference type="Pfam" id="PF07967">
    <property type="entry name" value="zf-C3HC"/>
    <property type="match status" value="1"/>
</dbReference>
<dbReference type="GO" id="GO:0008270">
    <property type="term" value="F:zinc ion binding"/>
    <property type="evidence" value="ECO:0007669"/>
    <property type="project" value="InterPro"/>
</dbReference>
<evidence type="ECO:0000313" key="4">
    <source>
        <dbReference type="EMBL" id="GMM32968.1"/>
    </source>
</evidence>
<comment type="caution">
    <text evidence="4">The sequence shown here is derived from an EMBL/GenBank/DDBJ whole genome shotgun (WGS) entry which is preliminary data.</text>
</comment>
<dbReference type="PANTHER" id="PTHR15835:SF6">
    <property type="entry name" value="ZINC FINGER C3HC-TYPE PROTEIN 1"/>
    <property type="match status" value="1"/>
</dbReference>
<keyword evidence="5" id="KW-1185">Reference proteome</keyword>
<dbReference type="Proteomes" id="UP001360560">
    <property type="component" value="Unassembled WGS sequence"/>
</dbReference>
<sequence length="430" mass="48590">MASNESKELQATFAKLKYLQQRLNEIKPIDNPGHHHHLIERFGISRSSQLSDQSRVHKPQNINNNETLDLFRSISRRRRRTTDNLGTAASSVSAIDISDRTVEHQYDFPITEGLNDQEYSKKATIETVTATDAKNIGSSPVTCTKTATYLPYDKEFMLSLISTYSSPLNWNLGSDISNSSKLNPLTCSLNGWKCQVNNLLCCVSCHATVLIRFPKDETTTEQEFLDDITGKYLDCIHSKHLDNCPWRLNPSKRSLSYDISSVNDSYELKKFAKRVVGLASMMESCKGLKTILYQLVAGSNDKFGTNINAVKQWCRLKNIAETNGELDSVIKLALTGWYVKFNSRQNVILQCDCCGSESIIPKDGSAQNDYLFDFIDDHNFHWCCYVQKESGRYSFETLLDFVQVDINDQKTTFQDVGKSLKQLISSVGSV</sequence>
<name>A0AAV5QFK3_9ASCO</name>
<accession>A0AAV5QFK3</accession>
<dbReference type="RefSeq" id="XP_064849968.1">
    <property type="nucleotide sequence ID" value="XM_064993896.1"/>
</dbReference>
<dbReference type="GeneID" id="90070947"/>
<keyword evidence="2" id="KW-0539">Nucleus</keyword>
<dbReference type="AlphaFoldDB" id="A0AAV5QFK3"/>
<organism evidence="4 5">
    <name type="scientific">Saccharomycopsis crataegensis</name>
    <dbReference type="NCBI Taxonomy" id="43959"/>
    <lineage>
        <taxon>Eukaryota</taxon>
        <taxon>Fungi</taxon>
        <taxon>Dikarya</taxon>
        <taxon>Ascomycota</taxon>
        <taxon>Saccharomycotina</taxon>
        <taxon>Saccharomycetes</taxon>
        <taxon>Saccharomycopsidaceae</taxon>
        <taxon>Saccharomycopsis</taxon>
    </lineage>
</organism>
<protein>
    <recommendedName>
        <fullName evidence="3">C3HC-type domain-containing protein</fullName>
    </recommendedName>
</protein>
<dbReference type="PANTHER" id="PTHR15835">
    <property type="entry name" value="NUCLEAR-INTERACTING PARTNER OF ALK"/>
    <property type="match status" value="1"/>
</dbReference>
<comment type="subcellular location">
    <subcellularLocation>
        <location evidence="1">Nucleus</location>
    </subcellularLocation>
</comment>
<feature type="domain" description="C3HC-type" evidence="3">
    <location>
        <begin position="151"/>
        <end position="282"/>
    </location>
</feature>
<evidence type="ECO:0000256" key="1">
    <source>
        <dbReference type="ARBA" id="ARBA00004123"/>
    </source>
</evidence>
<dbReference type="EMBL" id="BTFZ01000001">
    <property type="protein sequence ID" value="GMM32968.1"/>
    <property type="molecule type" value="Genomic_DNA"/>
</dbReference>
<evidence type="ECO:0000313" key="5">
    <source>
        <dbReference type="Proteomes" id="UP001360560"/>
    </source>
</evidence>
<reference evidence="4 5" key="1">
    <citation type="journal article" date="2023" name="Elife">
        <title>Identification of key yeast species and microbe-microbe interactions impacting larval growth of Drosophila in the wild.</title>
        <authorList>
            <person name="Mure A."/>
            <person name="Sugiura Y."/>
            <person name="Maeda R."/>
            <person name="Honda K."/>
            <person name="Sakurai N."/>
            <person name="Takahashi Y."/>
            <person name="Watada M."/>
            <person name="Katoh T."/>
            <person name="Gotoh A."/>
            <person name="Gotoh Y."/>
            <person name="Taniguchi I."/>
            <person name="Nakamura K."/>
            <person name="Hayashi T."/>
            <person name="Katayama T."/>
            <person name="Uemura T."/>
            <person name="Hattori Y."/>
        </authorList>
    </citation>
    <scope>NUCLEOTIDE SEQUENCE [LARGE SCALE GENOMIC DNA]</scope>
    <source>
        <strain evidence="4 5">SC-9</strain>
    </source>
</reference>
<dbReference type="InterPro" id="IPR012935">
    <property type="entry name" value="NuBaID_N"/>
</dbReference>
<evidence type="ECO:0000259" key="3">
    <source>
        <dbReference type="Pfam" id="PF07967"/>
    </source>
</evidence>
<evidence type="ECO:0000256" key="2">
    <source>
        <dbReference type="ARBA" id="ARBA00023242"/>
    </source>
</evidence>